<gene>
    <name evidence="1" type="ORF">FYK34_05140</name>
</gene>
<dbReference type="SUPFAM" id="SSF53335">
    <property type="entry name" value="S-adenosyl-L-methionine-dependent methyltransferases"/>
    <property type="match status" value="1"/>
</dbReference>
<dbReference type="RefSeq" id="WP_149295364.1">
    <property type="nucleotide sequence ID" value="NZ_CP043473.1"/>
</dbReference>
<keyword evidence="2" id="KW-1185">Reference proteome</keyword>
<dbReference type="InterPro" id="IPR029063">
    <property type="entry name" value="SAM-dependent_MTases_sf"/>
</dbReference>
<keyword evidence="1" id="KW-0808">Transferase</keyword>
<proteinExistence type="predicted"/>
<dbReference type="Proteomes" id="UP000322079">
    <property type="component" value="Chromosome"/>
</dbReference>
<sequence>MNRNGIDIDRFRGMMGSRLLTSRFWPLLISRLGSDGAGASAQAQKQPGAGYHNNLYNLIDWFLGRAAPRARDSAWTDYQQTNSHYSSKAREEKHAFISKWLDQLKPSWVADFGCNTGEYSLLAQRFGASVIALDADLDCIDKLYAANRDNRALYPVVANLDDMSAGRGWAGEEFSSLPSRVGSISDLSMMLALIHHLAISLSIPFPKIAEFAAKLTRKWLIVELIDEQDPLVGKLCQDRRRSPSEFPLAAQRAAFLEQFHLRDETPLTGTHRHLLLLEKNNDASQ</sequence>
<evidence type="ECO:0000313" key="2">
    <source>
        <dbReference type="Proteomes" id="UP000322079"/>
    </source>
</evidence>
<dbReference type="EMBL" id="CP043473">
    <property type="protein sequence ID" value="QEL54992.1"/>
    <property type="molecule type" value="Genomic_DNA"/>
</dbReference>
<dbReference type="GO" id="GO:0008168">
    <property type="term" value="F:methyltransferase activity"/>
    <property type="evidence" value="ECO:0007669"/>
    <property type="project" value="UniProtKB-KW"/>
</dbReference>
<dbReference type="Gene3D" id="3.40.50.150">
    <property type="entry name" value="Vaccinia Virus protein VP39"/>
    <property type="match status" value="1"/>
</dbReference>
<reference evidence="1 2" key="1">
    <citation type="submission" date="2019-08" db="EMBL/GenBank/DDBJ databases">
        <title>Chromobacterium paludis, a novel bacterium isolated from a Maryland marsh pond.</title>
        <authorList>
            <person name="Blackburn M.B."/>
            <person name="Gundersen-Rindal D.E."/>
        </authorList>
    </citation>
    <scope>NUCLEOTIDE SEQUENCE [LARGE SCALE GENOMIC DNA]</scope>
    <source>
        <strain evidence="2">IIBBL 257-1</strain>
    </source>
</reference>
<accession>A0A5C1DDZ6</accession>
<name>A0A5C1DDZ6_9NEIS</name>
<keyword evidence="1" id="KW-0489">Methyltransferase</keyword>
<protein>
    <submittedName>
        <fullName evidence="1">Class I SAM-dependent methyltransferase</fullName>
    </submittedName>
</protein>
<dbReference type="KEGG" id="chrm:FYK34_05140"/>
<dbReference type="AlphaFoldDB" id="A0A5C1DDZ6"/>
<dbReference type="GO" id="GO:0032259">
    <property type="term" value="P:methylation"/>
    <property type="evidence" value="ECO:0007669"/>
    <property type="project" value="UniProtKB-KW"/>
</dbReference>
<organism evidence="1 2">
    <name type="scientific">Chromobacterium paludis</name>
    <dbReference type="NCBI Taxonomy" id="2605945"/>
    <lineage>
        <taxon>Bacteria</taxon>
        <taxon>Pseudomonadati</taxon>
        <taxon>Pseudomonadota</taxon>
        <taxon>Betaproteobacteria</taxon>
        <taxon>Neisseriales</taxon>
        <taxon>Chromobacteriaceae</taxon>
        <taxon>Chromobacterium</taxon>
    </lineage>
</organism>
<evidence type="ECO:0000313" key="1">
    <source>
        <dbReference type="EMBL" id="QEL54992.1"/>
    </source>
</evidence>